<dbReference type="STRING" id="1193182.BN11_930003"/>
<feature type="chain" id="PRO_5039090242" evidence="1">
    <location>
        <begin position="23"/>
        <end position="81"/>
    </location>
</feature>
<proteinExistence type="predicted"/>
<gene>
    <name evidence="2" type="ORF">BN11_930003</name>
</gene>
<sequence>MPITRSKAGLMVVRALPSVADAVAPVATINAAVPAAINPTVIGRVGMVRNVIGGSPFALSHTRRTDEGRLARGRHIVTNQG</sequence>
<evidence type="ECO:0000313" key="3">
    <source>
        <dbReference type="Proteomes" id="UP000035763"/>
    </source>
</evidence>
<name>W6K4X1_9MICO</name>
<dbReference type="EMBL" id="CAJA01000522">
    <property type="protein sequence ID" value="CCH75754.1"/>
    <property type="molecule type" value="Genomic_DNA"/>
</dbReference>
<evidence type="ECO:0000256" key="1">
    <source>
        <dbReference type="SAM" id="SignalP"/>
    </source>
</evidence>
<keyword evidence="1" id="KW-0732">Signal</keyword>
<protein>
    <submittedName>
        <fullName evidence="2">Uncharacterized protein</fullName>
    </submittedName>
</protein>
<accession>W6K4X1</accession>
<dbReference type="AlphaFoldDB" id="W6K4X1"/>
<keyword evidence="3" id="KW-1185">Reference proteome</keyword>
<feature type="signal peptide" evidence="1">
    <location>
        <begin position="1"/>
        <end position="22"/>
    </location>
</feature>
<comment type="caution">
    <text evidence="2">The sequence shown here is derived from an EMBL/GenBank/DDBJ whole genome shotgun (WGS) entry which is preliminary data.</text>
</comment>
<dbReference type="Proteomes" id="UP000035763">
    <property type="component" value="Unassembled WGS sequence"/>
</dbReference>
<evidence type="ECO:0000313" key="2">
    <source>
        <dbReference type="EMBL" id="CCH75754.1"/>
    </source>
</evidence>
<reference evidence="2 3" key="1">
    <citation type="journal article" date="2013" name="ISME J.">
        <title>A metabolic model for members of the genus Tetrasphaera involved in enhanced biological phosphorus removal.</title>
        <authorList>
            <person name="Kristiansen R."/>
            <person name="Nguyen H.T.T."/>
            <person name="Saunders A.M."/>
            <person name="Nielsen J.L."/>
            <person name="Wimmer R."/>
            <person name="Le V.Q."/>
            <person name="McIlroy S.J."/>
            <person name="Petrovski S."/>
            <person name="Seviour R.J."/>
            <person name="Calteau A."/>
            <person name="Nielsen K.L."/>
            <person name="Nielsen P.H."/>
        </authorList>
    </citation>
    <scope>NUCLEOTIDE SEQUENCE [LARGE SCALE GENOMIC DNA]</scope>
    <source>
        <strain evidence="2 3">Ben110</strain>
    </source>
</reference>
<organism evidence="2 3">
    <name type="scientific">Nostocoides australiense Ben110</name>
    <dbReference type="NCBI Taxonomy" id="1193182"/>
    <lineage>
        <taxon>Bacteria</taxon>
        <taxon>Bacillati</taxon>
        <taxon>Actinomycetota</taxon>
        <taxon>Actinomycetes</taxon>
        <taxon>Micrococcales</taxon>
        <taxon>Intrasporangiaceae</taxon>
        <taxon>Nostocoides</taxon>
    </lineage>
</organism>